<accession>A0A9W3JCI2</accession>
<sequence length="97" mass="11403">MRAVIKTVDGSVHTVEEADFIFEGYKKLEGELFAEGNAIDTYDDNGRITGIVNMQHVSAIKFEYEKDKGAEENERKRLEHFRSTWCEKEYFRFTSLW</sequence>
<organism evidence="1 2">
    <name type="scientific">Bacillus thuringiensis HD-771</name>
    <dbReference type="NCBI Taxonomy" id="1218175"/>
    <lineage>
        <taxon>Bacteria</taxon>
        <taxon>Bacillati</taxon>
        <taxon>Bacillota</taxon>
        <taxon>Bacilli</taxon>
        <taxon>Bacillales</taxon>
        <taxon>Bacillaceae</taxon>
        <taxon>Bacillus</taxon>
        <taxon>Bacillus cereus group</taxon>
    </lineage>
</organism>
<dbReference type="Proteomes" id="UP000005259">
    <property type="component" value="Chromosome"/>
</dbReference>
<gene>
    <name evidence="1" type="ORF">BTG_10570</name>
</gene>
<reference evidence="1 2" key="1">
    <citation type="submission" date="2012-08" db="EMBL/GenBank/DDBJ databases">
        <authorList>
            <person name="Doggett N."/>
            <person name="Teshima H."/>
            <person name="Bruce D."/>
            <person name="Detter J.C."/>
            <person name="Johnson S.L."/>
            <person name="Han C."/>
        </authorList>
    </citation>
    <scope>NUCLEOTIDE SEQUENCE [LARGE SCALE GENOMIC DNA]</scope>
    <source>
        <strain evidence="1 2">HD-771</strain>
    </source>
</reference>
<dbReference type="EMBL" id="CP003752">
    <property type="protein sequence ID" value="AFQ15578.1"/>
    <property type="molecule type" value="Genomic_DNA"/>
</dbReference>
<dbReference type="AlphaFoldDB" id="A0A9W3JCI2"/>
<name>A0A9W3JCI2_BACTU</name>
<dbReference type="RefSeq" id="WP_001202996.1">
    <property type="nucleotide sequence ID" value="NC_018500.1"/>
</dbReference>
<evidence type="ECO:0000313" key="2">
    <source>
        <dbReference type="Proteomes" id="UP000005259"/>
    </source>
</evidence>
<protein>
    <submittedName>
        <fullName evidence="1">Phage protein</fullName>
    </submittedName>
</protein>
<evidence type="ECO:0000313" key="1">
    <source>
        <dbReference type="EMBL" id="AFQ15578.1"/>
    </source>
</evidence>
<dbReference type="KEGG" id="bti:BTG_10570"/>
<proteinExistence type="predicted"/>